<feature type="domain" description="HNH nuclease" evidence="5">
    <location>
        <begin position="20"/>
        <end position="72"/>
    </location>
</feature>
<dbReference type="SMART" id="SM00507">
    <property type="entry name" value="HNHc"/>
    <property type="match status" value="1"/>
</dbReference>
<dbReference type="InterPro" id="IPR002711">
    <property type="entry name" value="HNH"/>
</dbReference>
<dbReference type="InterPro" id="IPR003615">
    <property type="entry name" value="HNH_nuc"/>
</dbReference>
<gene>
    <name evidence="6" type="ORF">VK792_18625</name>
</gene>
<keyword evidence="6" id="KW-0255">Endonuclease</keyword>
<organism evidence="6 7">
    <name type="scientific">Mesobacterium hydrothermale</name>
    <dbReference type="NCBI Taxonomy" id="3111907"/>
    <lineage>
        <taxon>Bacteria</taxon>
        <taxon>Pseudomonadati</taxon>
        <taxon>Pseudomonadota</taxon>
        <taxon>Alphaproteobacteria</taxon>
        <taxon>Rhodobacterales</taxon>
        <taxon>Roseobacteraceae</taxon>
        <taxon>Mesobacterium</taxon>
    </lineage>
</organism>
<dbReference type="Proteomes" id="UP001348149">
    <property type="component" value="Unassembled WGS sequence"/>
</dbReference>
<dbReference type="Pfam" id="PF01844">
    <property type="entry name" value="HNH"/>
    <property type="match status" value="1"/>
</dbReference>
<dbReference type="EMBL" id="JAYLLH010000048">
    <property type="protein sequence ID" value="MEC3863308.1"/>
    <property type="molecule type" value="Genomic_DNA"/>
</dbReference>
<accession>A0ABU6HLH5</accession>
<evidence type="ECO:0000313" key="6">
    <source>
        <dbReference type="EMBL" id="MEC3863308.1"/>
    </source>
</evidence>
<sequence length="109" mass="12530">MSSRFHRHSKPILRTKRWKVLRMEILERDGFACVKCGARGRLEVDHIRPVRDCPEKAFDPANLQSLCPSCHTAKTRLECGHKPPDPKRQAWSKLVEDLSKPSKTGVYHA</sequence>
<proteinExistence type="inferred from homology"/>
<reference evidence="6 7" key="1">
    <citation type="submission" date="2024-01" db="EMBL/GenBank/DDBJ databases">
        <title>Mesobacterium rodlantinim sp. nov., isolated from shallow sea hydrothermal systems off Kueishantao Island.</title>
        <authorList>
            <person name="Su Z."/>
            <person name="Tang K."/>
        </authorList>
    </citation>
    <scope>NUCLEOTIDE SEQUENCE [LARGE SCALE GENOMIC DNA]</scope>
    <source>
        <strain evidence="6 7">TK19101</strain>
    </source>
</reference>
<comment type="caution">
    <text evidence="6">The sequence shown here is derived from an EMBL/GenBank/DDBJ whole genome shotgun (WGS) entry which is preliminary data.</text>
</comment>
<dbReference type="GO" id="GO:0004519">
    <property type="term" value="F:endonuclease activity"/>
    <property type="evidence" value="ECO:0007669"/>
    <property type="project" value="UniProtKB-KW"/>
</dbReference>
<evidence type="ECO:0000256" key="2">
    <source>
        <dbReference type="ARBA" id="ARBA00022801"/>
    </source>
</evidence>
<dbReference type="Gene3D" id="1.10.30.50">
    <property type="match status" value="1"/>
</dbReference>
<evidence type="ECO:0000256" key="4">
    <source>
        <dbReference type="ARBA" id="ARBA00040194"/>
    </source>
</evidence>
<evidence type="ECO:0000256" key="3">
    <source>
        <dbReference type="ARBA" id="ARBA00038412"/>
    </source>
</evidence>
<dbReference type="PANTHER" id="PTHR41286">
    <property type="entry name" value="HNH NUCLEASE YAJD-RELATED"/>
    <property type="match status" value="1"/>
</dbReference>
<evidence type="ECO:0000256" key="1">
    <source>
        <dbReference type="ARBA" id="ARBA00022722"/>
    </source>
</evidence>
<name>A0ABU6HLH5_9RHOB</name>
<keyword evidence="2 6" id="KW-0378">Hydrolase</keyword>
<keyword evidence="7" id="KW-1185">Reference proteome</keyword>
<comment type="similarity">
    <text evidence="3">Belongs to the HNH nuclease family.</text>
</comment>
<dbReference type="GO" id="GO:0016787">
    <property type="term" value="F:hydrolase activity"/>
    <property type="evidence" value="ECO:0007669"/>
    <property type="project" value="UniProtKB-KW"/>
</dbReference>
<evidence type="ECO:0000259" key="5">
    <source>
        <dbReference type="SMART" id="SM00507"/>
    </source>
</evidence>
<dbReference type="CDD" id="cd00085">
    <property type="entry name" value="HNHc"/>
    <property type="match status" value="1"/>
</dbReference>
<evidence type="ECO:0000313" key="7">
    <source>
        <dbReference type="Proteomes" id="UP001348149"/>
    </source>
</evidence>
<keyword evidence="1" id="KW-0540">Nuclease</keyword>
<protein>
    <recommendedName>
        <fullName evidence="4">Putative HNH nuclease YajD</fullName>
    </recommendedName>
</protein>
<dbReference type="RefSeq" id="WP_326299375.1">
    <property type="nucleotide sequence ID" value="NZ_JAYLLH010000048.1"/>
</dbReference>
<dbReference type="PANTHER" id="PTHR41286:SF1">
    <property type="entry name" value="HNH NUCLEASE YAJD-RELATED"/>
    <property type="match status" value="1"/>
</dbReference>